<accession>A0ABW5KFV0</accession>
<evidence type="ECO:0000259" key="8">
    <source>
        <dbReference type="PROSITE" id="PS50109"/>
    </source>
</evidence>
<evidence type="ECO:0000256" key="1">
    <source>
        <dbReference type="ARBA" id="ARBA00000085"/>
    </source>
</evidence>
<name>A0ABW5KFV0_9SPHI</name>
<dbReference type="InterPro" id="IPR005467">
    <property type="entry name" value="His_kinase_dom"/>
</dbReference>
<keyword evidence="3 6" id="KW-0597">Phosphoprotein</keyword>
<dbReference type="InterPro" id="IPR011123">
    <property type="entry name" value="Y_Y_Y"/>
</dbReference>
<dbReference type="Proteomes" id="UP001597545">
    <property type="component" value="Unassembled WGS sequence"/>
</dbReference>
<evidence type="ECO:0000313" key="11">
    <source>
        <dbReference type="Proteomes" id="UP001597545"/>
    </source>
</evidence>
<dbReference type="CDD" id="cd00156">
    <property type="entry name" value="REC"/>
    <property type="match status" value="1"/>
</dbReference>
<keyword evidence="11" id="KW-1185">Reference proteome</keyword>
<dbReference type="InterPro" id="IPR003661">
    <property type="entry name" value="HisK_dim/P_dom"/>
</dbReference>
<dbReference type="Gene3D" id="3.40.50.2300">
    <property type="match status" value="1"/>
</dbReference>
<evidence type="ECO:0000259" key="9">
    <source>
        <dbReference type="PROSITE" id="PS50110"/>
    </source>
</evidence>
<dbReference type="SUPFAM" id="SSF55874">
    <property type="entry name" value="ATPase domain of HSP90 chaperone/DNA topoisomerase II/histidine kinase"/>
    <property type="match status" value="1"/>
</dbReference>
<comment type="catalytic activity">
    <reaction evidence="1">
        <text>ATP + protein L-histidine = ADP + protein N-phospho-L-histidine.</text>
        <dbReference type="EC" id="2.7.13.3"/>
    </reaction>
</comment>
<dbReference type="Gene3D" id="1.10.10.60">
    <property type="entry name" value="Homeodomain-like"/>
    <property type="match status" value="1"/>
</dbReference>
<dbReference type="SMART" id="SM00388">
    <property type="entry name" value="HisKA"/>
    <property type="match status" value="1"/>
</dbReference>
<dbReference type="PROSITE" id="PS50109">
    <property type="entry name" value="HIS_KIN"/>
    <property type="match status" value="1"/>
</dbReference>
<dbReference type="SUPFAM" id="SSF63829">
    <property type="entry name" value="Calcium-dependent phosphotriesterase"/>
    <property type="match status" value="3"/>
</dbReference>
<evidence type="ECO:0000256" key="3">
    <source>
        <dbReference type="ARBA" id="ARBA00022553"/>
    </source>
</evidence>
<dbReference type="InterPro" id="IPR036097">
    <property type="entry name" value="HisK_dim/P_sf"/>
</dbReference>
<feature type="domain" description="HTH araC/xylS-type" evidence="7">
    <location>
        <begin position="1238"/>
        <end position="1336"/>
    </location>
</feature>
<dbReference type="Gene3D" id="1.10.287.130">
    <property type="match status" value="1"/>
</dbReference>
<dbReference type="InterPro" id="IPR036890">
    <property type="entry name" value="HATPase_C_sf"/>
</dbReference>
<dbReference type="Gene3D" id="2.130.10.10">
    <property type="entry name" value="YVTN repeat-like/Quinoprotein amine dehydrogenase"/>
    <property type="match status" value="2"/>
</dbReference>
<gene>
    <name evidence="10" type="ORF">ACFSR5_08220</name>
</gene>
<dbReference type="RefSeq" id="WP_380902566.1">
    <property type="nucleotide sequence ID" value="NZ_JBHUEG010000007.1"/>
</dbReference>
<dbReference type="Gene3D" id="3.30.565.10">
    <property type="entry name" value="Histidine kinase-like ATPase, C-terminal domain"/>
    <property type="match status" value="1"/>
</dbReference>
<dbReference type="InterPro" id="IPR009057">
    <property type="entry name" value="Homeodomain-like_sf"/>
</dbReference>
<dbReference type="SUPFAM" id="SSF52172">
    <property type="entry name" value="CheY-like"/>
    <property type="match status" value="1"/>
</dbReference>
<dbReference type="Pfam" id="PF00072">
    <property type="entry name" value="Response_reg"/>
    <property type="match status" value="1"/>
</dbReference>
<dbReference type="InterPro" id="IPR001789">
    <property type="entry name" value="Sig_transdc_resp-reg_receiver"/>
</dbReference>
<evidence type="ECO:0000256" key="5">
    <source>
        <dbReference type="ARBA" id="ARBA00023163"/>
    </source>
</evidence>
<dbReference type="SUPFAM" id="SSF46689">
    <property type="entry name" value="Homeodomain-like"/>
    <property type="match status" value="1"/>
</dbReference>
<dbReference type="InterPro" id="IPR015943">
    <property type="entry name" value="WD40/YVTN_repeat-like_dom_sf"/>
</dbReference>
<dbReference type="PRINTS" id="PR00344">
    <property type="entry name" value="BCTRLSENSOR"/>
</dbReference>
<dbReference type="PROSITE" id="PS01124">
    <property type="entry name" value="HTH_ARAC_FAMILY_2"/>
    <property type="match status" value="1"/>
</dbReference>
<evidence type="ECO:0000259" key="7">
    <source>
        <dbReference type="PROSITE" id="PS01124"/>
    </source>
</evidence>
<dbReference type="CDD" id="cd00082">
    <property type="entry name" value="HisKA"/>
    <property type="match status" value="1"/>
</dbReference>
<sequence length="1336" mass="150466">MGKVLTMLTAGIFLFLFSISGKTAGQNRYPFTHLNIDKGLHSNHINAITQDNDRFMWFGTSTGLSKYDGKRFYSYRYDAKDLKSLPANSVQEFFHGPEATLWIKTTGGWAIYNKQDDSFIRHIDSVQTSLGLPIGALDKVRRIDDNRYAFIYVDGRLSFYDTRLDHVRDMGFADVVDISTAVNNDVYIVHRDAQVRVLDMATFRQTETFAYPVNEGNDIALDYRIFRDSRERLWLYAKNFPLGVFCYQPQTKEIIHLTRRNTNYPLNSDNVSNIQELDGSVWLGTDHGGINLFTDEKVTYLVNQPFDPYTLPFNSTTALYCSEDGLMWVGTYKGGASFYSKDRTYVKTFQHQVGNAHSLPFDDVNCFAEAPSGHLLIGTNGGGLLSYDRAAQKFTRYSGDIADKTSLSSNVVVSLLVDKAGVIWAGTYRGGLNRMNKNGTFDRFGHTVSTNLSVWDILEDSRGRFWIGTLSHGLYLFDKKSGGLTAFLTKAKKRLPSTYYSKIFEDSRGNIWLGTATGVEMIGTDGYITLFREGPGTSGLSNNMVSDIVEDRFGRIWVSTQQGVNVIEGQHVTKLNQTAGLTDDVVVELVRDKLGDIWMATEKGICKATVKENLKNCIFHSFSQGDGLQSVSFNENAGLELRDGSLVFGGPKGFNMFGVADAKVEPRPYRVQLSSVIVFRPGSANTGAQETEYSVFQLGDSKLKLPYNHNSLTLNLTDFDFLGNNKGKFQYIVENLGTDWRDLQTSDFAISLPNLSPGTYQVKVRYQNSEGQMSEEKKLMQVTVLAPWWRSGPAYLAYILFAAVLLFYLRRFEKLRERTRFSLLEAERYARSMKQLDEMKTRFFTNVSHEFRTPISLIVSPIASLKKELTTDATRAYLEIIERNAKQLYNLVGQLLDFNRMDKNVLTLNEQPAKLSVVVIPIIESFAQMAEHRAISFHTSFADMDMPCRFDQEKLEAIFHNLLSNAFKFTAEGGRVDLDVQWLTADRLGITVSDTGRGIAPENIGKIFERFYQEAGPSSDAPVGSGIGLAMVQDFVKLMGGHIDVQSQPGIGSTFTVQIVLKKTVVEDTLPIVPTRKVSSEVTLNDETVKRILIVEDNNDFAFFLRTEFDADYQLEICPAAEIALERIPVFRPDLIVSDVNLIGMSGIKLCQQVRQHERTKHIPFIVITAVADLHLQLEALQAGATDFISKPFHIAAFRSKVRAIISQQDVVKRKFKRQIDVKLANVAPENADDQFLIKVTHVIESNMANAQLTVAFLASELHMSRVGLYKRLLTLTGCTPIEFIRNIRLKRALDLLQNSQKNVSEVTYEVGFSSPKQFTKYFKTLYGNVPSAYRK</sequence>
<organism evidence="10 11">
    <name type="scientific">Sphingobacterium suaedae</name>
    <dbReference type="NCBI Taxonomy" id="1686402"/>
    <lineage>
        <taxon>Bacteria</taxon>
        <taxon>Pseudomonadati</taxon>
        <taxon>Bacteroidota</taxon>
        <taxon>Sphingobacteriia</taxon>
        <taxon>Sphingobacteriales</taxon>
        <taxon>Sphingobacteriaceae</taxon>
        <taxon>Sphingobacterium</taxon>
    </lineage>
</organism>
<dbReference type="InterPro" id="IPR018060">
    <property type="entry name" value="HTH_AraC"/>
</dbReference>
<dbReference type="Pfam" id="PF07495">
    <property type="entry name" value="Y_Y_Y"/>
    <property type="match status" value="1"/>
</dbReference>
<feature type="domain" description="Response regulatory" evidence="9">
    <location>
        <begin position="1091"/>
        <end position="1206"/>
    </location>
</feature>
<dbReference type="InterPro" id="IPR004358">
    <property type="entry name" value="Sig_transdc_His_kin-like_C"/>
</dbReference>
<dbReference type="SMART" id="SM00342">
    <property type="entry name" value="HTH_ARAC"/>
    <property type="match status" value="1"/>
</dbReference>
<protein>
    <recommendedName>
        <fullName evidence="2">histidine kinase</fullName>
        <ecNumber evidence="2">2.7.13.3</ecNumber>
    </recommendedName>
</protein>
<dbReference type="Pfam" id="PF00512">
    <property type="entry name" value="HisKA"/>
    <property type="match status" value="1"/>
</dbReference>
<feature type="modified residue" description="4-aspartylphosphate" evidence="6">
    <location>
        <position position="1139"/>
    </location>
</feature>
<reference evidence="11" key="1">
    <citation type="journal article" date="2019" name="Int. J. Syst. Evol. Microbiol.">
        <title>The Global Catalogue of Microorganisms (GCM) 10K type strain sequencing project: providing services to taxonomists for standard genome sequencing and annotation.</title>
        <authorList>
            <consortium name="The Broad Institute Genomics Platform"/>
            <consortium name="The Broad Institute Genome Sequencing Center for Infectious Disease"/>
            <person name="Wu L."/>
            <person name="Ma J."/>
        </authorList>
    </citation>
    <scope>NUCLEOTIDE SEQUENCE [LARGE SCALE GENOMIC DNA]</scope>
    <source>
        <strain evidence="11">KCTC 42662</strain>
    </source>
</reference>
<dbReference type="SMART" id="SM00448">
    <property type="entry name" value="REC"/>
    <property type="match status" value="1"/>
</dbReference>
<dbReference type="Gene3D" id="2.60.40.10">
    <property type="entry name" value="Immunoglobulins"/>
    <property type="match status" value="1"/>
</dbReference>
<dbReference type="InterPro" id="IPR003594">
    <property type="entry name" value="HATPase_dom"/>
</dbReference>
<dbReference type="PANTHER" id="PTHR43547">
    <property type="entry name" value="TWO-COMPONENT HISTIDINE KINASE"/>
    <property type="match status" value="1"/>
</dbReference>
<evidence type="ECO:0000256" key="2">
    <source>
        <dbReference type="ARBA" id="ARBA00012438"/>
    </source>
</evidence>
<keyword evidence="4" id="KW-0805">Transcription regulation</keyword>
<evidence type="ECO:0000256" key="4">
    <source>
        <dbReference type="ARBA" id="ARBA00023015"/>
    </source>
</evidence>
<dbReference type="Pfam" id="PF07494">
    <property type="entry name" value="Reg_prop"/>
    <property type="match status" value="5"/>
</dbReference>
<evidence type="ECO:0000313" key="10">
    <source>
        <dbReference type="EMBL" id="MFD2547627.1"/>
    </source>
</evidence>
<evidence type="ECO:0000256" key="6">
    <source>
        <dbReference type="PROSITE-ProRule" id="PRU00169"/>
    </source>
</evidence>
<proteinExistence type="predicted"/>
<dbReference type="PROSITE" id="PS50110">
    <property type="entry name" value="RESPONSE_REGULATORY"/>
    <property type="match status" value="1"/>
</dbReference>
<dbReference type="PANTHER" id="PTHR43547:SF2">
    <property type="entry name" value="HYBRID SIGNAL TRANSDUCTION HISTIDINE KINASE C"/>
    <property type="match status" value="1"/>
</dbReference>
<dbReference type="InterPro" id="IPR013783">
    <property type="entry name" value="Ig-like_fold"/>
</dbReference>
<dbReference type="Pfam" id="PF02518">
    <property type="entry name" value="HATPase_c"/>
    <property type="match status" value="1"/>
</dbReference>
<dbReference type="SMART" id="SM00387">
    <property type="entry name" value="HATPase_c"/>
    <property type="match status" value="1"/>
</dbReference>
<dbReference type="InterPro" id="IPR011110">
    <property type="entry name" value="Reg_prop"/>
</dbReference>
<dbReference type="Pfam" id="PF12833">
    <property type="entry name" value="HTH_18"/>
    <property type="match status" value="1"/>
</dbReference>
<dbReference type="EMBL" id="JBHULR010000003">
    <property type="protein sequence ID" value="MFD2547627.1"/>
    <property type="molecule type" value="Genomic_DNA"/>
</dbReference>
<dbReference type="EC" id="2.7.13.3" evidence="2"/>
<dbReference type="InterPro" id="IPR011006">
    <property type="entry name" value="CheY-like_superfamily"/>
</dbReference>
<keyword evidence="5" id="KW-0804">Transcription</keyword>
<dbReference type="SUPFAM" id="SSF47384">
    <property type="entry name" value="Homodimeric domain of signal transducing histidine kinase"/>
    <property type="match status" value="1"/>
</dbReference>
<feature type="domain" description="Histidine kinase" evidence="8">
    <location>
        <begin position="846"/>
        <end position="1063"/>
    </location>
</feature>
<comment type="caution">
    <text evidence="10">The sequence shown here is derived from an EMBL/GenBank/DDBJ whole genome shotgun (WGS) entry which is preliminary data.</text>
</comment>